<evidence type="ECO:0000313" key="2">
    <source>
        <dbReference type="EMBL" id="SEE22566.1"/>
    </source>
</evidence>
<feature type="transmembrane region" description="Helical" evidence="1">
    <location>
        <begin position="424"/>
        <end position="442"/>
    </location>
</feature>
<feature type="transmembrane region" description="Helical" evidence="1">
    <location>
        <begin position="370"/>
        <end position="387"/>
    </location>
</feature>
<feature type="transmembrane region" description="Helical" evidence="1">
    <location>
        <begin position="119"/>
        <end position="140"/>
    </location>
</feature>
<dbReference type="Pfam" id="PF09586">
    <property type="entry name" value="YfhO"/>
    <property type="match status" value="1"/>
</dbReference>
<keyword evidence="3" id="KW-1185">Reference proteome</keyword>
<proteinExistence type="predicted"/>
<organism evidence="2 3">
    <name type="scientific">Jiangella alba</name>
    <dbReference type="NCBI Taxonomy" id="561176"/>
    <lineage>
        <taxon>Bacteria</taxon>
        <taxon>Bacillati</taxon>
        <taxon>Actinomycetota</taxon>
        <taxon>Actinomycetes</taxon>
        <taxon>Jiangellales</taxon>
        <taxon>Jiangellaceae</taxon>
        <taxon>Jiangella</taxon>
    </lineage>
</organism>
<dbReference type="Proteomes" id="UP000181980">
    <property type="component" value="Unassembled WGS sequence"/>
</dbReference>
<protein>
    <submittedName>
        <fullName evidence="2">Membrane protein YfhO</fullName>
    </submittedName>
</protein>
<dbReference type="AlphaFoldDB" id="A0A1H5H3K7"/>
<feature type="transmembrane region" description="Helical" evidence="1">
    <location>
        <begin position="337"/>
        <end position="358"/>
    </location>
</feature>
<feature type="transmembrane region" description="Helical" evidence="1">
    <location>
        <begin position="220"/>
        <end position="238"/>
    </location>
</feature>
<sequence length="861" mass="89375">MPLPVDWGVTVYTHGRLARLHGLPNVLAAALAAAGFVVSGMVRGTFPFGDVSRNTNDLGQQLIPMHAHLRDVLTGDAAGDLTFNWASGFGVAFLGDYQSYLGSTLSWLVLLFPRDGMDLALFVIATTALALAAAAMTAYLRLLRPAGPAWLAVAAGVSYALGGWALDDGAYMTIWLYGLVAFPTLCLLCEWILRRRRSWLPVCVAPFVVALLWTSHFYTVYMATIGAAIVVLVRVISYDATVSWRVRVGGVLRCAVAVVAGIGLAAPLLVPTFWAVRYSRPSPDVQFHAMDWLDFLSRLLAGSEGVGSSPGLAVGTVLLLLAASLPFNRAVPVRERLVWTVAIGLTVLSMQVALTHTVWHGFDTPNGSPFRQAFVVAGLLVIAGWISGSAGLRGVAPVVAPLVLVGGLYLVVRSGPFVTPTTRVVVPVVAGVALVAWLAWRFTERRPWVAAVAAGVVGAAVVVEATAGAVAIDQARAEFLYAYPGWGDVNDEVRALVQGGERWPEARLSPGAHATQNDPMLLGGQGSQYYSSTIPDELSAALAGLGFGYSAYVRANVDPANPVVDAVFAVGARAVADDGALRLDENPDVAPLVTVRPAEPWTSSDPAPFGTQETALGADVYTVPRVALAPEPGLTVTGRRRDSLLEPATPGEPAELRVTASCPAGSEVYLAAPAFVGEVLTEATGWLTVLRQTTRSPGVYTGAPMLRVGTAAADGAVEVVLRVYGPARLPASPVGCLDRAALTEAVAALRAGAPSSVDVGGHDVTATLPPSASASTVVLGVLRTPGWRCSVDGGEAATPATVAGLIAVPAEAGASEVSCAYRPRGLRMGLAVGAAALAVVAALGVAAAVRRRLSGPAGRTS</sequence>
<feature type="transmembrane region" description="Helical" evidence="1">
    <location>
        <begin position="172"/>
        <end position="193"/>
    </location>
</feature>
<dbReference type="PANTHER" id="PTHR38454:SF1">
    <property type="entry name" value="INTEGRAL MEMBRANE PROTEIN"/>
    <property type="match status" value="1"/>
</dbReference>
<gene>
    <name evidence="2" type="ORF">SAMN04488561_0743</name>
</gene>
<accession>A0A1H5H3K7</accession>
<dbReference type="STRING" id="561176.SAMN04488561_0743"/>
<evidence type="ECO:0000256" key="1">
    <source>
        <dbReference type="SAM" id="Phobius"/>
    </source>
</evidence>
<dbReference type="PANTHER" id="PTHR38454">
    <property type="entry name" value="INTEGRAL MEMBRANE PROTEIN-RELATED"/>
    <property type="match status" value="1"/>
</dbReference>
<feature type="transmembrane region" description="Helical" evidence="1">
    <location>
        <begin position="250"/>
        <end position="274"/>
    </location>
</feature>
<evidence type="ECO:0000313" key="3">
    <source>
        <dbReference type="Proteomes" id="UP000181980"/>
    </source>
</evidence>
<dbReference type="InterPro" id="IPR018580">
    <property type="entry name" value="Uncharacterised_YfhO"/>
</dbReference>
<reference evidence="3" key="1">
    <citation type="submission" date="2016-10" db="EMBL/GenBank/DDBJ databases">
        <authorList>
            <person name="Varghese N."/>
            <person name="Submissions S."/>
        </authorList>
    </citation>
    <scope>NUCLEOTIDE SEQUENCE [LARGE SCALE GENOMIC DNA]</scope>
    <source>
        <strain evidence="3">DSM 45237</strain>
    </source>
</reference>
<feature type="transmembrane region" description="Helical" evidence="1">
    <location>
        <begin position="198"/>
        <end position="214"/>
    </location>
</feature>
<keyword evidence="1" id="KW-0812">Transmembrane</keyword>
<feature type="transmembrane region" description="Helical" evidence="1">
    <location>
        <begin position="828"/>
        <end position="849"/>
    </location>
</feature>
<keyword evidence="1" id="KW-1133">Transmembrane helix</keyword>
<feature type="transmembrane region" description="Helical" evidence="1">
    <location>
        <begin position="147"/>
        <end position="166"/>
    </location>
</feature>
<feature type="transmembrane region" description="Helical" evidence="1">
    <location>
        <begin position="26"/>
        <end position="46"/>
    </location>
</feature>
<feature type="transmembrane region" description="Helical" evidence="1">
    <location>
        <begin position="394"/>
        <end position="412"/>
    </location>
</feature>
<name>A0A1H5H3K7_9ACTN</name>
<feature type="transmembrane region" description="Helical" evidence="1">
    <location>
        <begin position="306"/>
        <end position="325"/>
    </location>
</feature>
<keyword evidence="1" id="KW-0472">Membrane</keyword>
<dbReference type="EMBL" id="FNUC01000003">
    <property type="protein sequence ID" value="SEE22566.1"/>
    <property type="molecule type" value="Genomic_DNA"/>
</dbReference>
<feature type="transmembrane region" description="Helical" evidence="1">
    <location>
        <begin position="449"/>
        <end position="472"/>
    </location>
</feature>